<organism evidence="2 3">
    <name type="scientific">Thanatephorus cucumeris (strain AG1-IA)</name>
    <name type="common">Rice sheath blight fungus</name>
    <name type="synonym">Rhizoctonia solani</name>
    <dbReference type="NCBI Taxonomy" id="983506"/>
    <lineage>
        <taxon>Eukaryota</taxon>
        <taxon>Fungi</taxon>
        <taxon>Dikarya</taxon>
        <taxon>Basidiomycota</taxon>
        <taxon>Agaricomycotina</taxon>
        <taxon>Agaricomycetes</taxon>
        <taxon>Cantharellales</taxon>
        <taxon>Ceratobasidiaceae</taxon>
        <taxon>Rhizoctonia</taxon>
        <taxon>Rhizoctonia solani AG-1</taxon>
    </lineage>
</organism>
<dbReference type="PROSITE" id="PS51752">
    <property type="entry name" value="JACALIN_LECTIN"/>
    <property type="match status" value="1"/>
</dbReference>
<dbReference type="EMBL" id="AFRT01000656">
    <property type="protein sequence ID" value="ELU43001.1"/>
    <property type="molecule type" value="Genomic_DNA"/>
</dbReference>
<protein>
    <submittedName>
        <fullName evidence="2">Jacalin domain-containing protein</fullName>
    </submittedName>
</protein>
<dbReference type="InterPro" id="IPR036404">
    <property type="entry name" value="Jacalin-like_lectin_dom_sf"/>
</dbReference>
<sequence>MLEACPFDRQSYMEGFQLDVLPHLRLSPFCRSLQHLGGDIPPIPYALLKYITTMSDMPGYQLVSGHHFGDVYWDSSLLAGLVFRGITFGEPNGPYKSSRQVARIRNGTVFSIQPCQHNSTEEFYPANEVDARYIHMGWPAPSELPARPWGVIYQEPKTNPGNWVSRRMVVHRWTVSLRAQDLEPAREFVKDVEDALKVSGSTGQMEALRSVFAAAVGGASLATTGVLGSKQNLTGDAATFRPPDRGPDVMQALDHSLDITGSFERRFESRIQGGRPEIFSKSGFNSWLTDVVKNDMKVESTSSWRVAKVNQGIPVTDLLPKALRQKINRLFSYGSVITRSKASGGNLPLGFDCTSGGVKDIKQINVWYNADGMKDISVTYVDGVEAGPYGFGKVPTNKPTDMSAESFSGEFITHVFVWYYNAWIKTIQFVKNTYEVSHRYGDLTDTGYPMAWNEGGCALTGFAGSYDVNWLTQLQAVWRHDIKAEDNRNIELQIVSGGSGTIFNDFRYLGDPSTSRISRFCFRNTAQPVAGFQVTYSSKLGGVEVHQETPVRGTEAGNRDAWTLAEDEYITQVKSKAVYNVVYQLEFTTNKEEVRARCRHIGYIRSSAEGHGVILLHRKQAMIQWCIYSVIDLGLGNSTGIVSILQIIRKSKSCMKNEYTPMSNSV</sequence>
<reference evidence="2 3" key="1">
    <citation type="journal article" date="2013" name="Nat. Commun.">
        <title>The evolution and pathogenic mechanisms of the rice sheath blight pathogen.</title>
        <authorList>
            <person name="Zheng A."/>
            <person name="Lin R."/>
            <person name="Xu L."/>
            <person name="Qin P."/>
            <person name="Tang C."/>
            <person name="Ai P."/>
            <person name="Zhang D."/>
            <person name="Liu Y."/>
            <person name="Sun Z."/>
            <person name="Feng H."/>
            <person name="Wang Y."/>
            <person name="Chen Y."/>
            <person name="Liang X."/>
            <person name="Fu R."/>
            <person name="Li Q."/>
            <person name="Zhang J."/>
            <person name="Yu X."/>
            <person name="Xie Z."/>
            <person name="Ding L."/>
            <person name="Guan P."/>
            <person name="Tang J."/>
            <person name="Liang Y."/>
            <person name="Wang S."/>
            <person name="Deng Q."/>
            <person name="Li S."/>
            <person name="Zhu J."/>
            <person name="Wang L."/>
            <person name="Liu H."/>
            <person name="Li P."/>
        </authorList>
    </citation>
    <scope>NUCLEOTIDE SEQUENCE [LARGE SCALE GENOMIC DNA]</scope>
    <source>
        <strain evidence="3">AG-1 IA</strain>
    </source>
</reference>
<name>L8WY39_THACA</name>
<evidence type="ECO:0000313" key="3">
    <source>
        <dbReference type="Proteomes" id="UP000011668"/>
    </source>
</evidence>
<comment type="caution">
    <text evidence="2">The sequence shown here is derived from an EMBL/GenBank/DDBJ whole genome shotgun (WGS) entry which is preliminary data.</text>
</comment>
<proteinExistence type="predicted"/>
<dbReference type="SUPFAM" id="SSF51101">
    <property type="entry name" value="Mannose-binding lectins"/>
    <property type="match status" value="2"/>
</dbReference>
<dbReference type="HOGENOM" id="CLU_026876_0_0_1"/>
<keyword evidence="3" id="KW-1185">Reference proteome</keyword>
<evidence type="ECO:0000259" key="1">
    <source>
        <dbReference type="PROSITE" id="PS51752"/>
    </source>
</evidence>
<dbReference type="InterPro" id="IPR001229">
    <property type="entry name" value="Jacalin-like_lectin_dom"/>
</dbReference>
<evidence type="ECO:0000313" key="2">
    <source>
        <dbReference type="EMBL" id="ELU43001.1"/>
    </source>
</evidence>
<dbReference type="Proteomes" id="UP000011668">
    <property type="component" value="Unassembled WGS sequence"/>
</dbReference>
<dbReference type="OrthoDB" id="3225383at2759"/>
<dbReference type="AlphaFoldDB" id="L8WY39"/>
<dbReference type="Gene3D" id="2.100.10.30">
    <property type="entry name" value="Jacalin-like lectin domain"/>
    <property type="match status" value="2"/>
</dbReference>
<gene>
    <name evidence="2" type="ORF">AG1IA_02969</name>
</gene>
<dbReference type="Pfam" id="PF01419">
    <property type="entry name" value="Jacalin"/>
    <property type="match status" value="1"/>
</dbReference>
<accession>L8WY39</accession>
<feature type="domain" description="Jacalin-type lectin" evidence="1">
    <location>
        <begin position="337"/>
        <end position="480"/>
    </location>
</feature>
<dbReference type="SMART" id="SM00915">
    <property type="entry name" value="Jacalin"/>
    <property type="match status" value="1"/>
</dbReference>